<dbReference type="EMBL" id="GL379795">
    <property type="protein sequence ID" value="EGT59525.1"/>
    <property type="molecule type" value="Genomic_DNA"/>
</dbReference>
<feature type="compositionally biased region" description="Polar residues" evidence="1">
    <location>
        <begin position="139"/>
        <end position="159"/>
    </location>
</feature>
<accession>G0MHP8</accession>
<dbReference type="HOGENOM" id="CLU_1564288_0_0_1"/>
<evidence type="ECO:0000313" key="3">
    <source>
        <dbReference type="Proteomes" id="UP000008068"/>
    </source>
</evidence>
<keyword evidence="3" id="KW-1185">Reference proteome</keyword>
<evidence type="ECO:0000256" key="1">
    <source>
        <dbReference type="SAM" id="MobiDB-lite"/>
    </source>
</evidence>
<sequence length="171" mass="18997">METSEDGIGDLENQTEAALVAEQLRIMQLMEQFLRENFALEAENGPTEGGTCPIREAVLNSIREIRENEGILMCMKAMQQDPNTSQSLLLASQIGNNVERLVPPQSDRLRDSDVQMLHNIRIGGGLLTTNEERSDSENQDAATSSGTLTVSSIEQQATFENRRSEKKEKTD</sequence>
<name>G0MHP8_CAEBE</name>
<evidence type="ECO:0000313" key="2">
    <source>
        <dbReference type="EMBL" id="EGT59525.1"/>
    </source>
</evidence>
<dbReference type="Proteomes" id="UP000008068">
    <property type="component" value="Unassembled WGS sequence"/>
</dbReference>
<gene>
    <name evidence="2" type="ORF">CAEBREN_03364</name>
</gene>
<feature type="region of interest" description="Disordered" evidence="1">
    <location>
        <begin position="125"/>
        <end position="171"/>
    </location>
</feature>
<dbReference type="AlphaFoldDB" id="G0MHP8"/>
<protein>
    <submittedName>
        <fullName evidence="2">Uncharacterized protein</fullName>
    </submittedName>
</protein>
<dbReference type="InParanoid" id="G0MHP8"/>
<feature type="compositionally biased region" description="Basic and acidic residues" evidence="1">
    <location>
        <begin position="160"/>
        <end position="171"/>
    </location>
</feature>
<organism evidence="3">
    <name type="scientific">Caenorhabditis brenneri</name>
    <name type="common">Nematode worm</name>
    <dbReference type="NCBI Taxonomy" id="135651"/>
    <lineage>
        <taxon>Eukaryota</taxon>
        <taxon>Metazoa</taxon>
        <taxon>Ecdysozoa</taxon>
        <taxon>Nematoda</taxon>
        <taxon>Chromadorea</taxon>
        <taxon>Rhabditida</taxon>
        <taxon>Rhabditina</taxon>
        <taxon>Rhabditomorpha</taxon>
        <taxon>Rhabditoidea</taxon>
        <taxon>Rhabditidae</taxon>
        <taxon>Peloderinae</taxon>
        <taxon>Caenorhabditis</taxon>
    </lineage>
</organism>
<reference evidence="3" key="1">
    <citation type="submission" date="2011-07" db="EMBL/GenBank/DDBJ databases">
        <authorList>
            <consortium name="Caenorhabditis brenneri Sequencing and Analysis Consortium"/>
            <person name="Wilson R.K."/>
        </authorList>
    </citation>
    <scope>NUCLEOTIDE SEQUENCE [LARGE SCALE GENOMIC DNA]</scope>
    <source>
        <strain evidence="3">PB2801</strain>
    </source>
</reference>
<proteinExistence type="predicted"/>